<proteinExistence type="predicted"/>
<reference evidence="2" key="1">
    <citation type="submission" date="2023-03" db="EMBL/GenBank/DDBJ databases">
        <title>Massive genome expansion in bonnet fungi (Mycena s.s.) driven by repeated elements and novel gene families across ecological guilds.</title>
        <authorList>
            <consortium name="Lawrence Berkeley National Laboratory"/>
            <person name="Harder C.B."/>
            <person name="Miyauchi S."/>
            <person name="Viragh M."/>
            <person name="Kuo A."/>
            <person name="Thoen E."/>
            <person name="Andreopoulos B."/>
            <person name="Lu D."/>
            <person name="Skrede I."/>
            <person name="Drula E."/>
            <person name="Henrissat B."/>
            <person name="Morin E."/>
            <person name="Kohler A."/>
            <person name="Barry K."/>
            <person name="LaButti K."/>
            <person name="Morin E."/>
            <person name="Salamov A."/>
            <person name="Lipzen A."/>
            <person name="Mereny Z."/>
            <person name="Hegedus B."/>
            <person name="Baldrian P."/>
            <person name="Stursova M."/>
            <person name="Weitz H."/>
            <person name="Taylor A."/>
            <person name="Grigoriev I.V."/>
            <person name="Nagy L.G."/>
            <person name="Martin F."/>
            <person name="Kauserud H."/>
        </authorList>
    </citation>
    <scope>NUCLEOTIDE SEQUENCE</scope>
    <source>
        <strain evidence="2">CBHHK200</strain>
    </source>
</reference>
<evidence type="ECO:0000313" key="2">
    <source>
        <dbReference type="EMBL" id="KAJ7042138.1"/>
    </source>
</evidence>
<evidence type="ECO:0000313" key="3">
    <source>
        <dbReference type="Proteomes" id="UP001218188"/>
    </source>
</evidence>
<dbReference type="EMBL" id="JARJCM010000013">
    <property type="protein sequence ID" value="KAJ7042138.1"/>
    <property type="molecule type" value="Genomic_DNA"/>
</dbReference>
<feature type="region of interest" description="Disordered" evidence="1">
    <location>
        <begin position="1"/>
        <end position="29"/>
    </location>
</feature>
<accession>A0AAD6TD48</accession>
<dbReference type="AlphaFoldDB" id="A0AAD6TD48"/>
<sequence length="218" mass="23448">MAMHTESIELATPDSESLQIGHSMAESTEEVKDIGLDIVIQVALSADSRGEFEETGEDSEAADTAPTPTELAHNLSDIEMEETDPIEPPTSHGSKRGVDELEGVEEFKGKIAKMTGTDKSAWHPFFTSDASRVASSGNATKHSQAKSCSVPPPPKPMANNLAKFLVPGTRPKPKEQPQKISKPLKCVLGKQTKMLPNAKDDEQNASQAKPNPKNGYTN</sequence>
<gene>
    <name evidence="2" type="ORF">C8F04DRAFT_1295045</name>
</gene>
<dbReference type="Proteomes" id="UP001218188">
    <property type="component" value="Unassembled WGS sequence"/>
</dbReference>
<evidence type="ECO:0000256" key="1">
    <source>
        <dbReference type="SAM" id="MobiDB-lite"/>
    </source>
</evidence>
<protein>
    <submittedName>
        <fullName evidence="2">Uncharacterized protein</fullName>
    </submittedName>
</protein>
<feature type="region of interest" description="Disordered" evidence="1">
    <location>
        <begin position="132"/>
        <end position="218"/>
    </location>
</feature>
<comment type="caution">
    <text evidence="2">The sequence shown here is derived from an EMBL/GenBank/DDBJ whole genome shotgun (WGS) entry which is preliminary data.</text>
</comment>
<keyword evidence="3" id="KW-1185">Reference proteome</keyword>
<feature type="compositionally biased region" description="Polar residues" evidence="1">
    <location>
        <begin position="204"/>
        <end position="218"/>
    </location>
</feature>
<organism evidence="2 3">
    <name type="scientific">Mycena alexandri</name>
    <dbReference type="NCBI Taxonomy" id="1745969"/>
    <lineage>
        <taxon>Eukaryota</taxon>
        <taxon>Fungi</taxon>
        <taxon>Dikarya</taxon>
        <taxon>Basidiomycota</taxon>
        <taxon>Agaricomycotina</taxon>
        <taxon>Agaricomycetes</taxon>
        <taxon>Agaricomycetidae</taxon>
        <taxon>Agaricales</taxon>
        <taxon>Marasmiineae</taxon>
        <taxon>Mycenaceae</taxon>
        <taxon>Mycena</taxon>
    </lineage>
</organism>
<name>A0AAD6TD48_9AGAR</name>
<feature type="region of interest" description="Disordered" evidence="1">
    <location>
        <begin position="48"/>
        <end position="101"/>
    </location>
</feature>
<feature type="compositionally biased region" description="Polar residues" evidence="1">
    <location>
        <begin position="132"/>
        <end position="147"/>
    </location>
</feature>